<protein>
    <submittedName>
        <fullName evidence="3">Type II secretion system protein G</fullName>
    </submittedName>
</protein>
<dbReference type="InterPro" id="IPR012902">
    <property type="entry name" value="N_methyl_site"/>
</dbReference>
<dbReference type="Pfam" id="PF07963">
    <property type="entry name" value="N_methyl"/>
    <property type="match status" value="1"/>
</dbReference>
<dbReference type="EMBL" id="CP036266">
    <property type="protein sequence ID" value="QDT22124.1"/>
    <property type="molecule type" value="Genomic_DNA"/>
</dbReference>
<dbReference type="Pfam" id="PF07596">
    <property type="entry name" value="SBP_bac_10"/>
    <property type="match status" value="1"/>
</dbReference>
<feature type="domain" description="DUF1559" evidence="2">
    <location>
        <begin position="35"/>
        <end position="306"/>
    </location>
</feature>
<name>A0A517PRW9_9PLAN</name>
<evidence type="ECO:0000313" key="3">
    <source>
        <dbReference type="EMBL" id="QDT22124.1"/>
    </source>
</evidence>
<proteinExistence type="predicted"/>
<keyword evidence="1" id="KW-0472">Membrane</keyword>
<evidence type="ECO:0000313" key="4">
    <source>
        <dbReference type="Proteomes" id="UP000320421"/>
    </source>
</evidence>
<dbReference type="RefSeq" id="WP_145187489.1">
    <property type="nucleotide sequence ID" value="NZ_CP036266.1"/>
</dbReference>
<keyword evidence="4" id="KW-1185">Reference proteome</keyword>
<accession>A0A517PRW9</accession>
<keyword evidence="1" id="KW-0812">Transmembrane</keyword>
<reference evidence="3 4" key="1">
    <citation type="submission" date="2019-02" db="EMBL/GenBank/DDBJ databases">
        <title>Deep-cultivation of Planctomycetes and their phenomic and genomic characterization uncovers novel biology.</title>
        <authorList>
            <person name="Wiegand S."/>
            <person name="Jogler M."/>
            <person name="Boedeker C."/>
            <person name="Pinto D."/>
            <person name="Vollmers J."/>
            <person name="Rivas-Marin E."/>
            <person name="Kohn T."/>
            <person name="Peeters S.H."/>
            <person name="Heuer A."/>
            <person name="Rast P."/>
            <person name="Oberbeckmann S."/>
            <person name="Bunk B."/>
            <person name="Jeske O."/>
            <person name="Meyerdierks A."/>
            <person name="Storesund J.E."/>
            <person name="Kallscheuer N."/>
            <person name="Luecker S."/>
            <person name="Lage O.M."/>
            <person name="Pohl T."/>
            <person name="Merkel B.J."/>
            <person name="Hornburger P."/>
            <person name="Mueller R.-W."/>
            <person name="Bruemmer F."/>
            <person name="Labrenz M."/>
            <person name="Spormann A.M."/>
            <person name="Op den Camp H."/>
            <person name="Overmann J."/>
            <person name="Amann R."/>
            <person name="Jetten M.S.M."/>
            <person name="Mascher T."/>
            <person name="Medema M.H."/>
            <person name="Devos D.P."/>
            <person name="Kaster A.-K."/>
            <person name="Ovreas L."/>
            <person name="Rohde M."/>
            <person name="Galperin M.Y."/>
            <person name="Jogler C."/>
        </authorList>
    </citation>
    <scope>NUCLEOTIDE SEQUENCE [LARGE SCALE GENOMIC DNA]</scope>
    <source>
        <strain evidence="3 4">HG66A1</strain>
    </source>
</reference>
<keyword evidence="1" id="KW-1133">Transmembrane helix</keyword>
<organism evidence="3 4">
    <name type="scientific">Gimesia chilikensis</name>
    <dbReference type="NCBI Taxonomy" id="2605989"/>
    <lineage>
        <taxon>Bacteria</taxon>
        <taxon>Pseudomonadati</taxon>
        <taxon>Planctomycetota</taxon>
        <taxon>Planctomycetia</taxon>
        <taxon>Planctomycetales</taxon>
        <taxon>Planctomycetaceae</taxon>
        <taxon>Gimesia</taxon>
    </lineage>
</organism>
<dbReference type="Gene3D" id="3.30.700.10">
    <property type="entry name" value="Glycoprotein, Type 4 Pilin"/>
    <property type="match status" value="1"/>
</dbReference>
<dbReference type="PANTHER" id="PTHR30093">
    <property type="entry name" value="GENERAL SECRETION PATHWAY PROTEIN G"/>
    <property type="match status" value="1"/>
</dbReference>
<dbReference type="InterPro" id="IPR045584">
    <property type="entry name" value="Pilin-like"/>
</dbReference>
<dbReference type="OrthoDB" id="268386at2"/>
<dbReference type="SUPFAM" id="SSF54523">
    <property type="entry name" value="Pili subunits"/>
    <property type="match status" value="1"/>
</dbReference>
<evidence type="ECO:0000259" key="2">
    <source>
        <dbReference type="Pfam" id="PF07596"/>
    </source>
</evidence>
<dbReference type="InterPro" id="IPR011453">
    <property type="entry name" value="DUF1559"/>
</dbReference>
<dbReference type="NCBIfam" id="TIGR02532">
    <property type="entry name" value="IV_pilin_GFxxxE"/>
    <property type="match status" value="1"/>
</dbReference>
<dbReference type="PANTHER" id="PTHR30093:SF2">
    <property type="entry name" value="TYPE II SECRETION SYSTEM PROTEIN H"/>
    <property type="match status" value="1"/>
</dbReference>
<feature type="transmembrane region" description="Helical" evidence="1">
    <location>
        <begin position="12"/>
        <end position="34"/>
    </location>
</feature>
<dbReference type="AlphaFoldDB" id="A0A517PRW9"/>
<dbReference type="NCBIfam" id="TIGR04294">
    <property type="entry name" value="pre_pil_HX9DG"/>
    <property type="match status" value="1"/>
</dbReference>
<dbReference type="PROSITE" id="PS00409">
    <property type="entry name" value="PROKAR_NTER_METHYL"/>
    <property type="match status" value="1"/>
</dbReference>
<dbReference type="InterPro" id="IPR027558">
    <property type="entry name" value="Pre_pil_HX9DG_C"/>
</dbReference>
<gene>
    <name evidence="3" type="primary">xcpT_37</name>
    <name evidence="3" type="ORF">HG66A1_39310</name>
</gene>
<sequence>MSRQFRSRKGFTLIELLVVIAIIAILIALLLPAVQQAREAARRSDCRNKLKQLGLALHNYNETHTVFPPSSVAKGLCSSGTAAGNTLNGNGLVLLLPFLDQSALYNQLNFSLAFDDYSPGSAPLPGGGATTNADLVNRRMAIFNCPSDPGPQGIPVSSSYMLPGGSNEHRTNYDFIVYRLSYNHCNSWTNRSPTVRTMFEDGSKCRPRDVTDGMSNTAMMAETRQACCGNGANANWGGRGYTQIGLTLGDMIPNRTVRNSSSYPGGSRDFTPWLGDWGTTGSSHVGGLHVLLGDGAVRFMGDNTDRSIRQNLERIADGNVLGEW</sequence>
<evidence type="ECO:0000256" key="1">
    <source>
        <dbReference type="SAM" id="Phobius"/>
    </source>
</evidence>
<dbReference type="Proteomes" id="UP000320421">
    <property type="component" value="Chromosome"/>
</dbReference>